<keyword evidence="1" id="KW-0540">Nuclease</keyword>
<sequence>MNQYTKSEWKKFRDELIELDNYKCRECKRSNSEVILQVHHKRYIPGHLPWQYPLEDCETLCKYCHAVKHQIIRPSTGWEFITQEDLGDLNGTCQNCNTTIRHMFLIQHKDWGIMEVGTNCCDKLTDTILASNLVESQTSYFNRKKRFLNSIRWKQDKNIYFISQGSFEIQIQEKDKDIFVLTIHNIQGKNLYYSLNEAKEKAFDVIESNTFIDYLKKHNIPFKDKKTKKKSNIKKAS</sequence>
<name>A0ABX7XDA9_9FLAO</name>
<dbReference type="CDD" id="cd00085">
    <property type="entry name" value="HNHc"/>
    <property type="match status" value="1"/>
</dbReference>
<dbReference type="RefSeq" id="WP_230476560.1">
    <property type="nucleotide sequence ID" value="NZ_CP072842.1"/>
</dbReference>
<dbReference type="GO" id="GO:0004519">
    <property type="term" value="F:endonuclease activity"/>
    <property type="evidence" value="ECO:0007669"/>
    <property type="project" value="UniProtKB-KW"/>
</dbReference>
<dbReference type="InterPro" id="IPR003615">
    <property type="entry name" value="HNH_nuc"/>
</dbReference>
<keyword evidence="2" id="KW-1185">Reference proteome</keyword>
<keyword evidence="1" id="KW-0255">Endonuclease</keyword>
<evidence type="ECO:0000313" key="1">
    <source>
        <dbReference type="EMBL" id="QTV05916.1"/>
    </source>
</evidence>
<proteinExistence type="predicted"/>
<keyword evidence="1" id="KW-0378">Hydrolase</keyword>
<reference evidence="1 2" key="1">
    <citation type="journal article" date="2021" name="Int. J. Syst. Evol. Microbiol.">
        <title>Faecalibacter bovis sp. nov., isolated from cow faeces.</title>
        <authorList>
            <person name="Li F."/>
            <person name="Zhao W."/>
            <person name="Hong Q."/>
            <person name="Shao Q."/>
            <person name="Song J."/>
            <person name="Yang S."/>
        </authorList>
    </citation>
    <scope>NUCLEOTIDE SEQUENCE [LARGE SCALE GENOMIC DNA]</scope>
    <source>
        <strain evidence="1 2">ZY171143</strain>
    </source>
</reference>
<reference evidence="2" key="2">
    <citation type="submission" date="2021-04" db="EMBL/GenBank/DDBJ databases">
        <title>Taxonomy of Flavobacteriaceae bacterium ZY171143.</title>
        <authorList>
            <person name="Li F."/>
        </authorList>
    </citation>
    <scope>NUCLEOTIDE SEQUENCE [LARGE SCALE GENOMIC DNA]</scope>
    <source>
        <strain evidence="2">ZY171143</strain>
    </source>
</reference>
<evidence type="ECO:0000313" key="2">
    <source>
        <dbReference type="Proteomes" id="UP000672011"/>
    </source>
</evidence>
<gene>
    <name evidence="1" type="ORF">J9309_00780</name>
</gene>
<dbReference type="Proteomes" id="UP000672011">
    <property type="component" value="Chromosome"/>
</dbReference>
<protein>
    <submittedName>
        <fullName evidence="1">HNH endonuclease</fullName>
    </submittedName>
</protein>
<dbReference type="EMBL" id="CP072842">
    <property type="protein sequence ID" value="QTV05916.1"/>
    <property type="molecule type" value="Genomic_DNA"/>
</dbReference>
<organism evidence="1 2">
    <name type="scientific">Faecalibacter bovis</name>
    <dbReference type="NCBI Taxonomy" id="2898187"/>
    <lineage>
        <taxon>Bacteria</taxon>
        <taxon>Pseudomonadati</taxon>
        <taxon>Bacteroidota</taxon>
        <taxon>Flavobacteriia</taxon>
        <taxon>Flavobacteriales</taxon>
        <taxon>Weeksellaceae</taxon>
        <taxon>Faecalibacter</taxon>
    </lineage>
</organism>
<accession>A0ABX7XDA9</accession>